<proteinExistence type="predicted"/>
<dbReference type="Pfam" id="PF08241">
    <property type="entry name" value="Methyltransf_11"/>
    <property type="match status" value="1"/>
</dbReference>
<comment type="caution">
    <text evidence="2">The sequence shown here is derived from an EMBL/GenBank/DDBJ whole genome shotgun (WGS) entry which is preliminary data.</text>
</comment>
<dbReference type="EMBL" id="BMGR01000001">
    <property type="protein sequence ID" value="GGF90267.1"/>
    <property type="molecule type" value="Genomic_DNA"/>
</dbReference>
<dbReference type="SUPFAM" id="SSF53335">
    <property type="entry name" value="S-adenosyl-L-methionine-dependent methyltransferases"/>
    <property type="match status" value="1"/>
</dbReference>
<accession>A0A917CJB7</accession>
<sequence length="159" mass="18555">MLSNHFEVDAIELSTEAVSLARQWDEKSCFIEGSIFNSSVTKKQYDAVYCYDLLHLFTNLDRAKLILRCIEQLEQAGVFYFTCFSDEDASFGKGMELEKNTFEYKKGKSAHFFSDDDLRKHFKETHIVETGLVEENFEYSNGETRSYKLRYVFGKRAMP</sequence>
<dbReference type="Gene3D" id="3.40.50.150">
    <property type="entry name" value="Vaccinia Virus protein VP39"/>
    <property type="match status" value="1"/>
</dbReference>
<dbReference type="InterPro" id="IPR029063">
    <property type="entry name" value="SAM-dependent_MTases_sf"/>
</dbReference>
<keyword evidence="3" id="KW-1185">Reference proteome</keyword>
<evidence type="ECO:0000313" key="2">
    <source>
        <dbReference type="EMBL" id="GGF90267.1"/>
    </source>
</evidence>
<evidence type="ECO:0000259" key="1">
    <source>
        <dbReference type="Pfam" id="PF08241"/>
    </source>
</evidence>
<feature type="domain" description="Methyltransferase type 11" evidence="1">
    <location>
        <begin position="6"/>
        <end position="81"/>
    </location>
</feature>
<dbReference type="RefSeq" id="WP_229724911.1">
    <property type="nucleotide sequence ID" value="NZ_BMGR01000001.1"/>
</dbReference>
<dbReference type="GO" id="GO:0008757">
    <property type="term" value="F:S-adenosylmethionine-dependent methyltransferase activity"/>
    <property type="evidence" value="ECO:0007669"/>
    <property type="project" value="InterPro"/>
</dbReference>
<reference evidence="2" key="1">
    <citation type="journal article" date="2014" name="Int. J. Syst. Evol. Microbiol.">
        <title>Complete genome sequence of Corynebacterium casei LMG S-19264T (=DSM 44701T), isolated from a smear-ripened cheese.</title>
        <authorList>
            <consortium name="US DOE Joint Genome Institute (JGI-PGF)"/>
            <person name="Walter F."/>
            <person name="Albersmeier A."/>
            <person name="Kalinowski J."/>
            <person name="Ruckert C."/>
        </authorList>
    </citation>
    <scope>NUCLEOTIDE SEQUENCE</scope>
    <source>
        <strain evidence="2">CGMCC 1.12987</strain>
    </source>
</reference>
<reference evidence="2" key="2">
    <citation type="submission" date="2020-09" db="EMBL/GenBank/DDBJ databases">
        <authorList>
            <person name="Sun Q."/>
            <person name="Zhou Y."/>
        </authorList>
    </citation>
    <scope>NUCLEOTIDE SEQUENCE</scope>
    <source>
        <strain evidence="2">CGMCC 1.12987</strain>
    </source>
</reference>
<protein>
    <recommendedName>
        <fullName evidence="1">Methyltransferase type 11 domain-containing protein</fullName>
    </recommendedName>
</protein>
<dbReference type="InterPro" id="IPR013216">
    <property type="entry name" value="Methyltransf_11"/>
</dbReference>
<gene>
    <name evidence="2" type="ORF">GCM10010916_04560</name>
</gene>
<evidence type="ECO:0000313" key="3">
    <source>
        <dbReference type="Proteomes" id="UP000644756"/>
    </source>
</evidence>
<dbReference type="AlphaFoldDB" id="A0A917CJB7"/>
<name>A0A917CJB7_9BACL</name>
<dbReference type="Proteomes" id="UP000644756">
    <property type="component" value="Unassembled WGS sequence"/>
</dbReference>
<organism evidence="2 3">
    <name type="scientific">Paenibacillus abyssi</name>
    <dbReference type="NCBI Taxonomy" id="1340531"/>
    <lineage>
        <taxon>Bacteria</taxon>
        <taxon>Bacillati</taxon>
        <taxon>Bacillota</taxon>
        <taxon>Bacilli</taxon>
        <taxon>Bacillales</taxon>
        <taxon>Paenibacillaceae</taxon>
        <taxon>Paenibacillus</taxon>
    </lineage>
</organism>